<sequence length="127" mass="14459">MSNIVHLSDKKQKNKPVDISFDDYTDNLSKGFVKNLSNKQKKELISKIKAILKSRNVAFRSTPPSDWKEKSRTFAIFFPEKKVVFTLGVVNKLKIEDGWINHKISDTEDAVLSVGKIINLIEDSQHG</sequence>
<dbReference type="RefSeq" id="WP_027663147.1">
    <property type="nucleotide sequence ID" value="NC_019078.1"/>
</dbReference>
<gene>
    <name evidence="1" type="ORF">SAMEA3752557_05356</name>
</gene>
<evidence type="ECO:0000313" key="2">
    <source>
        <dbReference type="Proteomes" id="UP000250671"/>
    </source>
</evidence>
<reference evidence="1 2" key="1">
    <citation type="submission" date="2018-06" db="EMBL/GenBank/DDBJ databases">
        <authorList>
            <consortium name="Pathogen Informatics"/>
            <person name="Doyle S."/>
        </authorList>
    </citation>
    <scope>NUCLEOTIDE SEQUENCE [LARGE SCALE GENOMIC DNA]</scope>
    <source>
        <strain evidence="1 2">VREC0535</strain>
    </source>
</reference>
<organism evidence="1 2">
    <name type="scientific">Escherichia coli</name>
    <dbReference type="NCBI Taxonomy" id="562"/>
    <lineage>
        <taxon>Bacteria</taxon>
        <taxon>Pseudomonadati</taxon>
        <taxon>Pseudomonadota</taxon>
        <taxon>Gammaproteobacteria</taxon>
        <taxon>Enterobacterales</taxon>
        <taxon>Enterobacteriaceae</taxon>
        <taxon>Escherichia</taxon>
    </lineage>
</organism>
<dbReference type="Proteomes" id="UP000250671">
    <property type="component" value="Unassembled WGS sequence"/>
</dbReference>
<proteinExistence type="predicted"/>
<dbReference type="AlphaFoldDB" id="A0A2X8RM84"/>
<protein>
    <submittedName>
        <fullName evidence="1">Uncharacterized protein</fullName>
    </submittedName>
</protein>
<accession>A0A2X8RM84</accession>
<dbReference type="EMBL" id="UCZA01000056">
    <property type="protein sequence ID" value="SQP89980.1"/>
    <property type="molecule type" value="Genomic_DNA"/>
</dbReference>
<evidence type="ECO:0000313" key="1">
    <source>
        <dbReference type="EMBL" id="SQP89980.1"/>
    </source>
</evidence>
<name>A0A2X8RM84_ECOLX</name>